<comment type="subcellular location">
    <subcellularLocation>
        <location evidence="1">Nucleus</location>
    </subcellularLocation>
</comment>
<feature type="compositionally biased region" description="Basic and acidic residues" evidence="9">
    <location>
        <begin position="83"/>
        <end position="98"/>
    </location>
</feature>
<dbReference type="PANTHER" id="PTHR28270:SF1">
    <property type="entry name" value="MEDIATOR OF RNA POLYMERASE II TRANSCRIPTION SUBUNIT 19"/>
    <property type="match status" value="1"/>
</dbReference>
<evidence type="ECO:0000256" key="5">
    <source>
        <dbReference type="ARBA" id="ARBA00023159"/>
    </source>
</evidence>
<keyword evidence="6" id="KW-0804">Transcription</keyword>
<evidence type="ECO:0000256" key="6">
    <source>
        <dbReference type="ARBA" id="ARBA00023163"/>
    </source>
</evidence>
<gene>
    <name evidence="10" type="ORF">OBBRIDRAFT_843719</name>
</gene>
<evidence type="ECO:0000256" key="3">
    <source>
        <dbReference type="ARBA" id="ARBA00019615"/>
    </source>
</evidence>
<keyword evidence="4" id="KW-0805">Transcription regulation</keyword>
<reference evidence="10 11" key="1">
    <citation type="submission" date="2016-07" db="EMBL/GenBank/DDBJ databases">
        <title>Draft genome of the white-rot fungus Obba rivulosa 3A-2.</title>
        <authorList>
            <consortium name="DOE Joint Genome Institute"/>
            <person name="Miettinen O."/>
            <person name="Riley R."/>
            <person name="Acob R."/>
            <person name="Barry K."/>
            <person name="Cullen D."/>
            <person name="De Vries R."/>
            <person name="Hainaut M."/>
            <person name="Hatakka A."/>
            <person name="Henrissat B."/>
            <person name="Hilden K."/>
            <person name="Kuo R."/>
            <person name="Labutti K."/>
            <person name="Lipzen A."/>
            <person name="Makela M.R."/>
            <person name="Sandor L."/>
            <person name="Spatafora J.W."/>
            <person name="Grigoriev I.V."/>
            <person name="Hibbett D.S."/>
        </authorList>
    </citation>
    <scope>NUCLEOTIDE SEQUENCE [LARGE SCALE GENOMIC DNA]</scope>
    <source>
        <strain evidence="10 11">3A-2</strain>
    </source>
</reference>
<accession>A0A8E2J595</accession>
<keyword evidence="7" id="KW-0539">Nucleus</keyword>
<dbReference type="GO" id="GO:0006357">
    <property type="term" value="P:regulation of transcription by RNA polymerase II"/>
    <property type="evidence" value="ECO:0007669"/>
    <property type="project" value="InterPro"/>
</dbReference>
<evidence type="ECO:0000256" key="7">
    <source>
        <dbReference type="ARBA" id="ARBA00023242"/>
    </source>
</evidence>
<keyword evidence="5" id="KW-0010">Activator</keyword>
<dbReference type="GO" id="GO:0016592">
    <property type="term" value="C:mediator complex"/>
    <property type="evidence" value="ECO:0007669"/>
    <property type="project" value="InterPro"/>
</dbReference>
<protein>
    <recommendedName>
        <fullName evidence="3">Mediator of RNA polymerase II transcription subunit 19</fullName>
    </recommendedName>
    <alternativeName>
        <fullName evidence="8">Mediator complex subunit 19</fullName>
    </alternativeName>
</protein>
<feature type="region of interest" description="Disordered" evidence="9">
    <location>
        <begin position="1"/>
        <end position="49"/>
    </location>
</feature>
<dbReference type="OrthoDB" id="2160599at2759"/>
<feature type="region of interest" description="Disordered" evidence="9">
    <location>
        <begin position="189"/>
        <end position="374"/>
    </location>
</feature>
<evidence type="ECO:0000313" key="10">
    <source>
        <dbReference type="EMBL" id="OCH94866.1"/>
    </source>
</evidence>
<feature type="compositionally biased region" description="Basic and acidic residues" evidence="9">
    <location>
        <begin position="304"/>
        <end position="314"/>
    </location>
</feature>
<evidence type="ECO:0000256" key="1">
    <source>
        <dbReference type="ARBA" id="ARBA00004123"/>
    </source>
</evidence>
<dbReference type="GO" id="GO:0003712">
    <property type="term" value="F:transcription coregulator activity"/>
    <property type="evidence" value="ECO:0007669"/>
    <property type="project" value="InterPro"/>
</dbReference>
<evidence type="ECO:0000256" key="9">
    <source>
        <dbReference type="SAM" id="MobiDB-lite"/>
    </source>
</evidence>
<comment type="similarity">
    <text evidence="2">Belongs to the Mediator complex subunit 19 family.</text>
</comment>
<dbReference type="Proteomes" id="UP000250043">
    <property type="component" value="Unassembled WGS sequence"/>
</dbReference>
<feature type="region of interest" description="Disordered" evidence="9">
    <location>
        <begin position="72"/>
        <end position="138"/>
    </location>
</feature>
<feature type="compositionally biased region" description="Low complexity" evidence="9">
    <location>
        <begin position="100"/>
        <end position="110"/>
    </location>
</feature>
<feature type="compositionally biased region" description="Polar residues" evidence="9">
    <location>
        <begin position="255"/>
        <end position="266"/>
    </location>
</feature>
<evidence type="ECO:0000313" key="11">
    <source>
        <dbReference type="Proteomes" id="UP000250043"/>
    </source>
</evidence>
<evidence type="ECO:0000256" key="2">
    <source>
        <dbReference type="ARBA" id="ARBA00009259"/>
    </source>
</evidence>
<dbReference type="GO" id="GO:0070847">
    <property type="term" value="C:core mediator complex"/>
    <property type="evidence" value="ECO:0007669"/>
    <property type="project" value="TreeGrafter"/>
</dbReference>
<feature type="compositionally biased region" description="Polar residues" evidence="9">
    <location>
        <begin position="276"/>
        <end position="297"/>
    </location>
</feature>
<keyword evidence="11" id="KW-1185">Reference proteome</keyword>
<evidence type="ECO:0000256" key="4">
    <source>
        <dbReference type="ARBA" id="ARBA00023015"/>
    </source>
</evidence>
<feature type="compositionally biased region" description="Low complexity" evidence="9">
    <location>
        <begin position="204"/>
        <end position="213"/>
    </location>
</feature>
<dbReference type="EMBL" id="KV722340">
    <property type="protein sequence ID" value="OCH94866.1"/>
    <property type="molecule type" value="Genomic_DNA"/>
</dbReference>
<dbReference type="InterPro" id="IPR013942">
    <property type="entry name" value="Mediator_Med19_fun"/>
</dbReference>
<feature type="compositionally biased region" description="Polar residues" evidence="9">
    <location>
        <begin position="14"/>
        <end position="25"/>
    </location>
</feature>
<evidence type="ECO:0000256" key="8">
    <source>
        <dbReference type="ARBA" id="ARBA00032018"/>
    </source>
</evidence>
<name>A0A8E2J595_9APHY</name>
<dbReference type="AlphaFoldDB" id="A0A8E2J595"/>
<sequence length="374" mass="39756">MDVDGHTHPPYDLNPTNALAGPSTSPDIPPLYMPPPGPPPSHPPYFTSTQDLLTRFQLTPAYDKYVRAYVTPVGQQPQPGATDKGKGKEKELPPRDAPKSSPAATPGATGAEEEDGKGEKKAKNSYRHLIKGIPGKHSMKKDDYLMTMMQVPPKQRISITPFDLKTQREAFSVSLEGLKGWNVNALIAESPQAREDRKKRKQLAKAQSQAAQLPTPGAMPETPVSFSGSTPGGPARTGTPKPAMLPTGPGRPASQHPQTNSGQSRGRTPVGIGTPRSISTPGASAPSATQLSTSTSAPVVDVQRGVKREREPDGLHVNGTQQHVPNGNGAVRPVSVVNAKAGSGGVRPRPIKKQRQDLQGNAREMPVQQPTPHP</sequence>
<feature type="compositionally biased region" description="Pro residues" evidence="9">
    <location>
        <begin position="27"/>
        <end position="43"/>
    </location>
</feature>
<dbReference type="PANTHER" id="PTHR28270">
    <property type="entry name" value="MEDIATOR OF RNA POLYMERASE II TRANSCRIPTION SUBUNIT 19"/>
    <property type="match status" value="1"/>
</dbReference>
<organism evidence="10 11">
    <name type="scientific">Obba rivulosa</name>
    <dbReference type="NCBI Taxonomy" id="1052685"/>
    <lineage>
        <taxon>Eukaryota</taxon>
        <taxon>Fungi</taxon>
        <taxon>Dikarya</taxon>
        <taxon>Basidiomycota</taxon>
        <taxon>Agaricomycotina</taxon>
        <taxon>Agaricomycetes</taxon>
        <taxon>Polyporales</taxon>
        <taxon>Gelatoporiaceae</taxon>
        <taxon>Obba</taxon>
    </lineage>
</organism>
<proteinExistence type="inferred from homology"/>